<dbReference type="PROSITE" id="PS51257">
    <property type="entry name" value="PROKAR_LIPOPROTEIN"/>
    <property type="match status" value="1"/>
</dbReference>
<sequence length="32" mass="3517">MTCKRFAIPSLLMQSAVVTGHPFIAYAIISCF</sequence>
<reference evidence="1" key="2">
    <citation type="journal article" date="2015" name="Data Brief">
        <title>Shoot transcriptome of the giant reed, Arundo donax.</title>
        <authorList>
            <person name="Barrero R.A."/>
            <person name="Guerrero F.D."/>
            <person name="Moolhuijzen P."/>
            <person name="Goolsby J.A."/>
            <person name="Tidwell J."/>
            <person name="Bellgard S.E."/>
            <person name="Bellgard M.I."/>
        </authorList>
    </citation>
    <scope>NUCLEOTIDE SEQUENCE</scope>
    <source>
        <tissue evidence="1">Shoot tissue taken approximately 20 cm above the soil surface</tissue>
    </source>
</reference>
<evidence type="ECO:0000313" key="1">
    <source>
        <dbReference type="EMBL" id="JAE35805.1"/>
    </source>
</evidence>
<dbReference type="EMBL" id="GBRH01162091">
    <property type="protein sequence ID" value="JAE35805.1"/>
    <property type="molecule type" value="Transcribed_RNA"/>
</dbReference>
<dbReference type="AlphaFoldDB" id="A0A0A9HF53"/>
<organism evidence="1">
    <name type="scientific">Arundo donax</name>
    <name type="common">Giant reed</name>
    <name type="synonym">Donax arundinaceus</name>
    <dbReference type="NCBI Taxonomy" id="35708"/>
    <lineage>
        <taxon>Eukaryota</taxon>
        <taxon>Viridiplantae</taxon>
        <taxon>Streptophyta</taxon>
        <taxon>Embryophyta</taxon>
        <taxon>Tracheophyta</taxon>
        <taxon>Spermatophyta</taxon>
        <taxon>Magnoliopsida</taxon>
        <taxon>Liliopsida</taxon>
        <taxon>Poales</taxon>
        <taxon>Poaceae</taxon>
        <taxon>PACMAD clade</taxon>
        <taxon>Arundinoideae</taxon>
        <taxon>Arundineae</taxon>
        <taxon>Arundo</taxon>
    </lineage>
</organism>
<reference evidence="1" key="1">
    <citation type="submission" date="2014-09" db="EMBL/GenBank/DDBJ databases">
        <authorList>
            <person name="Magalhaes I.L.F."/>
            <person name="Oliveira U."/>
            <person name="Santos F.R."/>
            <person name="Vidigal T.H.D.A."/>
            <person name="Brescovit A.D."/>
            <person name="Santos A.J."/>
        </authorList>
    </citation>
    <scope>NUCLEOTIDE SEQUENCE</scope>
    <source>
        <tissue evidence="1">Shoot tissue taken approximately 20 cm above the soil surface</tissue>
    </source>
</reference>
<proteinExistence type="predicted"/>
<accession>A0A0A9HF53</accession>
<name>A0A0A9HF53_ARUDO</name>
<protein>
    <submittedName>
        <fullName evidence="1">Uncharacterized protein</fullName>
    </submittedName>
</protein>